<protein>
    <submittedName>
        <fullName evidence="2">Methylmalonic aciduria and homocystinuria type D homolog, mitochondrial-like isoform X1</fullName>
    </submittedName>
</protein>
<organism evidence="1 2">
    <name type="scientific">Saccoglossus kowalevskii</name>
    <name type="common">Acorn worm</name>
    <dbReference type="NCBI Taxonomy" id="10224"/>
    <lineage>
        <taxon>Eukaryota</taxon>
        <taxon>Metazoa</taxon>
        <taxon>Hemichordata</taxon>
        <taxon>Enteropneusta</taxon>
        <taxon>Harrimaniidae</taxon>
        <taxon>Saccoglossus</taxon>
    </lineage>
</organism>
<dbReference type="Proteomes" id="UP000694865">
    <property type="component" value="Unplaced"/>
</dbReference>
<evidence type="ECO:0000313" key="2">
    <source>
        <dbReference type="RefSeq" id="XP_002738442.1"/>
    </source>
</evidence>
<evidence type="ECO:0000313" key="1">
    <source>
        <dbReference type="Proteomes" id="UP000694865"/>
    </source>
</evidence>
<name>A0ABM0GVT9_SACKO</name>
<dbReference type="GeneID" id="100370675"/>
<dbReference type="PANTHER" id="PTHR13192">
    <property type="entry name" value="MY011 PROTEIN"/>
    <property type="match status" value="1"/>
</dbReference>
<gene>
    <name evidence="2" type="primary">LOC100370675</name>
</gene>
<accession>A0ABM0GVT9</accession>
<dbReference type="PANTHER" id="PTHR13192:SF3">
    <property type="entry name" value="COBALAMIN TRAFFICKING PROTEIN CBLD"/>
    <property type="match status" value="1"/>
</dbReference>
<dbReference type="InterPro" id="IPR019362">
    <property type="entry name" value="MMADHC"/>
</dbReference>
<keyword evidence="1" id="KW-1185">Reference proteome</keyword>
<sequence>MAKVLVGSSRVVCYIPSMRAVSSRMRLFASYRQSQHTAALEQHRDPRDREWPDIKLGLLSPPDRRFPMPGNIGLSASAPSPLAAAIPVHSLDITTLPTRHEKQVMIMEQFFESEEGKAIIEKSEQSSSKKIPNVLECVAQDCPSKLRKGFMELFPEGDLIDDNLTVITLCQKTKNDMSGWSPSVEEERDELTSYFITGAQEICDLLKAEGYWADFVDPSSGLAYNASHTNATLFETDERYKHFGFEIIDLGCCKVLSHPLWGTHAFLGSLFTSAPTDSPIMKKIMQSLRKD</sequence>
<dbReference type="Pfam" id="PF10229">
    <property type="entry name" value="MMADHC"/>
    <property type="match status" value="1"/>
</dbReference>
<reference evidence="2" key="1">
    <citation type="submission" date="2025-08" db="UniProtKB">
        <authorList>
            <consortium name="RefSeq"/>
        </authorList>
    </citation>
    <scope>IDENTIFICATION</scope>
    <source>
        <tissue evidence="2">Testes</tissue>
    </source>
</reference>
<proteinExistence type="predicted"/>
<dbReference type="RefSeq" id="XP_002738442.1">
    <property type="nucleotide sequence ID" value="XM_002738396.2"/>
</dbReference>